<organism evidence="2 3">
    <name type="scientific">Crocosphaera watsonii WH 0003</name>
    <dbReference type="NCBI Taxonomy" id="423471"/>
    <lineage>
        <taxon>Bacteria</taxon>
        <taxon>Bacillati</taxon>
        <taxon>Cyanobacteriota</taxon>
        <taxon>Cyanophyceae</taxon>
        <taxon>Oscillatoriophycideae</taxon>
        <taxon>Chroococcales</taxon>
        <taxon>Aphanothecaceae</taxon>
        <taxon>Crocosphaera</taxon>
    </lineage>
</organism>
<dbReference type="RefSeq" id="WP_007304685.1">
    <property type="nucleotide sequence ID" value="NZ_AESD01000255.1"/>
</dbReference>
<dbReference type="AlphaFoldDB" id="G5J2D6"/>
<comment type="caution">
    <text evidence="2">The sequence shown here is derived from an EMBL/GenBank/DDBJ whole genome shotgun (WGS) entry which is preliminary data.</text>
</comment>
<evidence type="ECO:0000313" key="2">
    <source>
        <dbReference type="EMBL" id="EHJ13638.1"/>
    </source>
</evidence>
<sequence length="126" mass="14413">MIGMAREKSKKRMEQTNLSATTDPSLNPKHGSFPASLEEIVIRVNIASTQCDDDPQRLVELLRTLEALHRDIRVNLLEPSLPNSRNDLYELLRDIDETGGWPYIERMKLQAFLKHLSSDIEINNDA</sequence>
<dbReference type="GeneID" id="88765439"/>
<dbReference type="EMBL" id="AESD01000255">
    <property type="protein sequence ID" value="EHJ13638.1"/>
    <property type="molecule type" value="Genomic_DNA"/>
</dbReference>
<dbReference type="Proteomes" id="UP000003477">
    <property type="component" value="Unassembled WGS sequence"/>
</dbReference>
<reference evidence="2 3" key="1">
    <citation type="journal article" date="2011" name="Front. Microbiol.">
        <title>Two Strains of Crocosphaera watsonii with Highly Conserved Genomes are Distinguished by Strain-Specific Features.</title>
        <authorList>
            <person name="Bench S.R."/>
            <person name="Ilikchyan I.N."/>
            <person name="Tripp H.J."/>
            <person name="Zehr J.P."/>
        </authorList>
    </citation>
    <scope>NUCLEOTIDE SEQUENCE [LARGE SCALE GENOMIC DNA]</scope>
    <source>
        <strain evidence="2 3">WH 0003</strain>
    </source>
</reference>
<evidence type="ECO:0000256" key="1">
    <source>
        <dbReference type="SAM" id="MobiDB-lite"/>
    </source>
</evidence>
<feature type="compositionally biased region" description="Polar residues" evidence="1">
    <location>
        <begin position="15"/>
        <end position="25"/>
    </location>
</feature>
<dbReference type="PATRIC" id="fig|423471.3.peg.1559"/>
<evidence type="ECO:0000313" key="3">
    <source>
        <dbReference type="Proteomes" id="UP000003477"/>
    </source>
</evidence>
<proteinExistence type="predicted"/>
<feature type="region of interest" description="Disordered" evidence="1">
    <location>
        <begin position="1"/>
        <end position="30"/>
    </location>
</feature>
<protein>
    <submittedName>
        <fullName evidence="2">Uncharacterized protein</fullName>
    </submittedName>
</protein>
<gene>
    <name evidence="2" type="ORF">CWATWH0003_1669</name>
</gene>
<accession>G5J2D6</accession>
<name>G5J2D6_CROWT</name>